<evidence type="ECO:0000256" key="1">
    <source>
        <dbReference type="SAM" id="MobiDB-lite"/>
    </source>
</evidence>
<organism evidence="2 3">
    <name type="scientific">Mycena albidolilacea</name>
    <dbReference type="NCBI Taxonomy" id="1033008"/>
    <lineage>
        <taxon>Eukaryota</taxon>
        <taxon>Fungi</taxon>
        <taxon>Dikarya</taxon>
        <taxon>Basidiomycota</taxon>
        <taxon>Agaricomycotina</taxon>
        <taxon>Agaricomycetes</taxon>
        <taxon>Agaricomycetidae</taxon>
        <taxon>Agaricales</taxon>
        <taxon>Marasmiineae</taxon>
        <taxon>Mycenaceae</taxon>
        <taxon>Mycena</taxon>
    </lineage>
</organism>
<evidence type="ECO:0000313" key="3">
    <source>
        <dbReference type="Proteomes" id="UP001218218"/>
    </source>
</evidence>
<feature type="non-terminal residue" evidence="2">
    <location>
        <position position="649"/>
    </location>
</feature>
<keyword evidence="3" id="KW-1185">Reference proteome</keyword>
<reference evidence="2" key="1">
    <citation type="submission" date="2023-03" db="EMBL/GenBank/DDBJ databases">
        <title>Massive genome expansion in bonnet fungi (Mycena s.s.) driven by repeated elements and novel gene families across ecological guilds.</title>
        <authorList>
            <consortium name="Lawrence Berkeley National Laboratory"/>
            <person name="Harder C.B."/>
            <person name="Miyauchi S."/>
            <person name="Viragh M."/>
            <person name="Kuo A."/>
            <person name="Thoen E."/>
            <person name="Andreopoulos B."/>
            <person name="Lu D."/>
            <person name="Skrede I."/>
            <person name="Drula E."/>
            <person name="Henrissat B."/>
            <person name="Morin E."/>
            <person name="Kohler A."/>
            <person name="Barry K."/>
            <person name="LaButti K."/>
            <person name="Morin E."/>
            <person name="Salamov A."/>
            <person name="Lipzen A."/>
            <person name="Mereny Z."/>
            <person name="Hegedus B."/>
            <person name="Baldrian P."/>
            <person name="Stursova M."/>
            <person name="Weitz H."/>
            <person name="Taylor A."/>
            <person name="Grigoriev I.V."/>
            <person name="Nagy L.G."/>
            <person name="Martin F."/>
            <person name="Kauserud H."/>
        </authorList>
    </citation>
    <scope>NUCLEOTIDE SEQUENCE</scope>
    <source>
        <strain evidence="2">CBHHK002</strain>
    </source>
</reference>
<gene>
    <name evidence="2" type="ORF">DFH08DRAFT_713120</name>
</gene>
<dbReference type="EMBL" id="JARIHO010000051">
    <property type="protein sequence ID" value="KAJ7321336.1"/>
    <property type="molecule type" value="Genomic_DNA"/>
</dbReference>
<feature type="compositionally biased region" description="Low complexity" evidence="1">
    <location>
        <begin position="329"/>
        <end position="343"/>
    </location>
</feature>
<accession>A0AAD6ZG87</accession>
<protein>
    <submittedName>
        <fullName evidence="2">Uncharacterized protein</fullName>
    </submittedName>
</protein>
<name>A0AAD6ZG87_9AGAR</name>
<evidence type="ECO:0000313" key="2">
    <source>
        <dbReference type="EMBL" id="KAJ7321336.1"/>
    </source>
</evidence>
<comment type="caution">
    <text evidence="2">The sequence shown here is derived from an EMBL/GenBank/DDBJ whole genome shotgun (WGS) entry which is preliminary data.</text>
</comment>
<feature type="region of interest" description="Disordered" evidence="1">
    <location>
        <begin position="295"/>
        <end position="360"/>
    </location>
</feature>
<dbReference type="Proteomes" id="UP001218218">
    <property type="component" value="Unassembled WGS sequence"/>
</dbReference>
<feature type="compositionally biased region" description="Low complexity" evidence="1">
    <location>
        <begin position="350"/>
        <end position="359"/>
    </location>
</feature>
<sequence length="649" mass="72055">DARVSTIIRFDGESYYVATNASYVPALPIRPNHSVFLREDMRFGEDDPTLWPQNYSSFFCHLGAIRRKLLDTLRKIAIMWWDPAPEDFIVPETGLTVTRGLGKLKHTRIAQLAAPIETFLEQYQTARPQLTKVQDLLEPLVQQVRLGLERIQILPSTFNQMVVGVTALQRTFLEAEALVRYMTDFKPRMVDLGSKSPPPVEHCVGVFTIDPAIARQFSAAGLPYWLLRPTWTFTTENILEVVTPRPPADYLMHDPAPDATHFSTKPDTDSKYAVIHKLSSKVPWYKVPFAGTSNPGSSAVSPAAATSNPPATPRGSASTHRQRGGPSHGGPSRSGPSRSSSRSGSGGSSHGTSTAASKGGQDKFALLERDEMLPSISVWEDALKAVDRSISPSKTDSLYVFPEPALVVSSDNVARRQLFLQNLSLMMDVLIYRLGDPDTPHDLLSGQQWRDVLVGNARAPRMVMRQGGGGQTQASARSIGLHELLVPAFRACGLENEDFTAMPGTAQPITVHRAQEMLWMVAETNFRFELLALDHHASRLERPEECRKCFAGGQLMGMPLRQSKEGLASMSLVIRHPFFLRIARLMGHWHPRSRSAIIAEAQASESREWSQEKMLELEDAVARHYTQAFYKLFGRAAVIPSRLVHEFGT</sequence>
<dbReference type="AlphaFoldDB" id="A0AAD6ZG87"/>
<feature type="compositionally biased region" description="Low complexity" evidence="1">
    <location>
        <begin position="295"/>
        <end position="309"/>
    </location>
</feature>
<proteinExistence type="predicted"/>